<dbReference type="CDD" id="cd06171">
    <property type="entry name" value="Sigma70_r4"/>
    <property type="match status" value="1"/>
</dbReference>
<dbReference type="Pfam" id="PF04542">
    <property type="entry name" value="Sigma70_r2"/>
    <property type="match status" value="1"/>
</dbReference>
<evidence type="ECO:0000256" key="2">
    <source>
        <dbReference type="ARBA" id="ARBA00023015"/>
    </source>
</evidence>
<evidence type="ECO:0000259" key="5">
    <source>
        <dbReference type="Pfam" id="PF04542"/>
    </source>
</evidence>
<dbReference type="AlphaFoldDB" id="A0A1F5ZRA7"/>
<comment type="caution">
    <text evidence="7">The sequence shown here is derived from an EMBL/GenBank/DDBJ whole genome shotgun (WGS) entry which is preliminary data.</text>
</comment>
<dbReference type="SUPFAM" id="SSF88946">
    <property type="entry name" value="Sigma2 domain of RNA polymerase sigma factors"/>
    <property type="match status" value="1"/>
</dbReference>
<evidence type="ECO:0008006" key="9">
    <source>
        <dbReference type="Google" id="ProtNLM"/>
    </source>
</evidence>
<dbReference type="GO" id="GO:0006352">
    <property type="term" value="P:DNA-templated transcription initiation"/>
    <property type="evidence" value="ECO:0007669"/>
    <property type="project" value="InterPro"/>
</dbReference>
<dbReference type="InterPro" id="IPR013324">
    <property type="entry name" value="RNA_pol_sigma_r3/r4-like"/>
</dbReference>
<dbReference type="Pfam" id="PF08281">
    <property type="entry name" value="Sigma70_r4_2"/>
    <property type="match status" value="1"/>
</dbReference>
<dbReference type="EMBL" id="MFJE01000009">
    <property type="protein sequence ID" value="OGG14875.1"/>
    <property type="molecule type" value="Genomic_DNA"/>
</dbReference>
<dbReference type="GO" id="GO:0016987">
    <property type="term" value="F:sigma factor activity"/>
    <property type="evidence" value="ECO:0007669"/>
    <property type="project" value="UniProtKB-KW"/>
</dbReference>
<dbReference type="InterPro" id="IPR036388">
    <property type="entry name" value="WH-like_DNA-bd_sf"/>
</dbReference>
<evidence type="ECO:0000256" key="3">
    <source>
        <dbReference type="ARBA" id="ARBA00023082"/>
    </source>
</evidence>
<dbReference type="PANTHER" id="PTHR43133:SF51">
    <property type="entry name" value="RNA POLYMERASE SIGMA FACTOR"/>
    <property type="match status" value="1"/>
</dbReference>
<sequence>MIIKDNATKTIMIDKDHKLIDGILRADERSLRSFYTLYKPKLFSYIKRKIATTQDAEEILHDTFIATIDALRDFAYQSSLYTYICSIANHKIIDFYRKKKLKSILFSRFSEIEPLLSTFYGPEDKLDEELLKAKIKETFAKISPRYHKILRLKYIYGYSVEEIAKKLSISFKSAESQLFRARKAFVAAYI</sequence>
<feature type="domain" description="RNA polymerase sigma factor 70 region 4 type 2" evidence="6">
    <location>
        <begin position="134"/>
        <end position="184"/>
    </location>
</feature>
<dbReference type="InterPro" id="IPR013249">
    <property type="entry name" value="RNA_pol_sigma70_r4_t2"/>
</dbReference>
<dbReference type="InterPro" id="IPR014284">
    <property type="entry name" value="RNA_pol_sigma-70_dom"/>
</dbReference>
<dbReference type="SUPFAM" id="SSF88659">
    <property type="entry name" value="Sigma3 and sigma4 domains of RNA polymerase sigma factors"/>
    <property type="match status" value="1"/>
</dbReference>
<reference evidence="7 8" key="1">
    <citation type="journal article" date="2016" name="Nat. Commun.">
        <title>Thousands of microbial genomes shed light on interconnected biogeochemical processes in an aquifer system.</title>
        <authorList>
            <person name="Anantharaman K."/>
            <person name="Brown C.T."/>
            <person name="Hug L.A."/>
            <person name="Sharon I."/>
            <person name="Castelle C.J."/>
            <person name="Probst A.J."/>
            <person name="Thomas B.C."/>
            <person name="Singh A."/>
            <person name="Wilkins M.J."/>
            <person name="Karaoz U."/>
            <person name="Brodie E.L."/>
            <person name="Williams K.H."/>
            <person name="Hubbard S.S."/>
            <person name="Banfield J.F."/>
        </authorList>
    </citation>
    <scope>NUCLEOTIDE SEQUENCE [LARGE SCALE GENOMIC DNA]</scope>
</reference>
<keyword evidence="4" id="KW-0804">Transcription</keyword>
<keyword evidence="3" id="KW-0731">Sigma factor</keyword>
<comment type="similarity">
    <text evidence="1">Belongs to the sigma-70 factor family. ECF subfamily.</text>
</comment>
<keyword evidence="2" id="KW-0805">Transcription regulation</keyword>
<name>A0A1F5ZRA7_9BACT</name>
<dbReference type="GO" id="GO:0003677">
    <property type="term" value="F:DNA binding"/>
    <property type="evidence" value="ECO:0007669"/>
    <property type="project" value="InterPro"/>
</dbReference>
<gene>
    <name evidence="7" type="ORF">A2773_01240</name>
</gene>
<dbReference type="NCBIfam" id="TIGR02937">
    <property type="entry name" value="sigma70-ECF"/>
    <property type="match status" value="1"/>
</dbReference>
<dbReference type="Gene3D" id="1.10.10.10">
    <property type="entry name" value="Winged helix-like DNA-binding domain superfamily/Winged helix DNA-binding domain"/>
    <property type="match status" value="1"/>
</dbReference>
<proteinExistence type="inferred from homology"/>
<evidence type="ECO:0000256" key="1">
    <source>
        <dbReference type="ARBA" id="ARBA00010641"/>
    </source>
</evidence>
<evidence type="ECO:0000313" key="8">
    <source>
        <dbReference type="Proteomes" id="UP000177383"/>
    </source>
</evidence>
<dbReference type="STRING" id="1798375.A2773_01240"/>
<evidence type="ECO:0000259" key="6">
    <source>
        <dbReference type="Pfam" id="PF08281"/>
    </source>
</evidence>
<evidence type="ECO:0000256" key="4">
    <source>
        <dbReference type="ARBA" id="ARBA00023163"/>
    </source>
</evidence>
<feature type="domain" description="RNA polymerase sigma-70 region 2" evidence="5">
    <location>
        <begin position="35"/>
        <end position="100"/>
    </location>
</feature>
<evidence type="ECO:0000313" key="7">
    <source>
        <dbReference type="EMBL" id="OGG14875.1"/>
    </source>
</evidence>
<dbReference type="PANTHER" id="PTHR43133">
    <property type="entry name" value="RNA POLYMERASE ECF-TYPE SIGMA FACTO"/>
    <property type="match status" value="1"/>
</dbReference>
<dbReference type="Proteomes" id="UP000177383">
    <property type="component" value="Unassembled WGS sequence"/>
</dbReference>
<dbReference type="InterPro" id="IPR013325">
    <property type="entry name" value="RNA_pol_sigma_r2"/>
</dbReference>
<organism evidence="7 8">
    <name type="scientific">Candidatus Gottesmanbacteria bacterium RIFCSPHIGHO2_01_FULL_39_10</name>
    <dbReference type="NCBI Taxonomy" id="1798375"/>
    <lineage>
        <taxon>Bacteria</taxon>
        <taxon>Candidatus Gottesmaniibacteriota</taxon>
    </lineage>
</organism>
<accession>A0A1F5ZRA7</accession>
<protein>
    <recommendedName>
        <fullName evidence="9">RNA polymerase sigma factor</fullName>
    </recommendedName>
</protein>
<dbReference type="InterPro" id="IPR007627">
    <property type="entry name" value="RNA_pol_sigma70_r2"/>
</dbReference>
<dbReference type="InterPro" id="IPR039425">
    <property type="entry name" value="RNA_pol_sigma-70-like"/>
</dbReference>
<dbReference type="Gene3D" id="1.10.1740.10">
    <property type="match status" value="1"/>
</dbReference>